<accession>A0A1L5PGX5</accession>
<dbReference type="Proteomes" id="UP000185109">
    <property type="component" value="Plasmid pRsp8C3c"/>
</dbReference>
<feature type="region of interest" description="Disordered" evidence="1">
    <location>
        <begin position="16"/>
        <end position="71"/>
    </location>
</feature>
<gene>
    <name evidence="2" type="ORF">AM571_PC01727</name>
</gene>
<keyword evidence="2" id="KW-0614">Plasmid</keyword>
<evidence type="ECO:0000256" key="1">
    <source>
        <dbReference type="SAM" id="MobiDB-lite"/>
    </source>
</evidence>
<evidence type="ECO:0000313" key="3">
    <source>
        <dbReference type="Proteomes" id="UP000185109"/>
    </source>
</evidence>
<dbReference type="EMBL" id="CP017244">
    <property type="protein sequence ID" value="APO79458.1"/>
    <property type="molecule type" value="Genomic_DNA"/>
</dbReference>
<feature type="compositionally biased region" description="Polar residues" evidence="1">
    <location>
        <begin position="26"/>
        <end position="41"/>
    </location>
</feature>
<name>A0A1L5PGX5_RHIET</name>
<protein>
    <submittedName>
        <fullName evidence="2">Uncharacterized protein</fullName>
    </submittedName>
</protein>
<organism evidence="2 3">
    <name type="scientific">Rhizobium etli 8C-3</name>
    <dbReference type="NCBI Taxonomy" id="538025"/>
    <lineage>
        <taxon>Bacteria</taxon>
        <taxon>Pseudomonadati</taxon>
        <taxon>Pseudomonadota</taxon>
        <taxon>Alphaproteobacteria</taxon>
        <taxon>Hyphomicrobiales</taxon>
        <taxon>Rhizobiaceae</taxon>
        <taxon>Rhizobium/Agrobacterium group</taxon>
        <taxon>Rhizobium</taxon>
    </lineage>
</organism>
<reference evidence="2 3" key="1">
    <citation type="submission" date="2016-09" db="EMBL/GenBank/DDBJ databases">
        <title>The complete genome sequences of Rhizobium gallicum, symbiovars gallicum and phaseoli, symbionts associated to common bean (Phaseolus vulgaris).</title>
        <authorList>
            <person name="Bustos P."/>
            <person name="Santamaria R.I."/>
            <person name="Perez-Carrascal O.M."/>
            <person name="Juarez S."/>
            <person name="Lozano L."/>
            <person name="Martinez-Flores I."/>
            <person name="Martinez-Romero E."/>
            <person name="Cevallos M."/>
            <person name="Romero D."/>
            <person name="Davila G."/>
            <person name="Gonzalez V."/>
        </authorList>
    </citation>
    <scope>NUCLEOTIDE SEQUENCE [LARGE SCALE GENOMIC DNA]</scope>
    <source>
        <strain evidence="2 3">8C-3</strain>
        <plasmid evidence="3">Plasmid prsp8c3c</plasmid>
    </source>
</reference>
<geneLocation type="plasmid" evidence="3">
    <name>prsp8c3c</name>
</geneLocation>
<proteinExistence type="predicted"/>
<sequence>MQRRVKPVAVLCRRHHPFQRARQSEGPASSVNSLSGNSFNDATAPRFQQRRNRPPIASIVFSADPAKGNRR</sequence>
<evidence type="ECO:0000313" key="2">
    <source>
        <dbReference type="EMBL" id="APO79458.1"/>
    </source>
</evidence>
<dbReference type="AlphaFoldDB" id="A0A1L5PGX5"/>